<dbReference type="SUPFAM" id="SSF56784">
    <property type="entry name" value="HAD-like"/>
    <property type="match status" value="1"/>
</dbReference>
<evidence type="ECO:0000313" key="2">
    <source>
        <dbReference type="Proteomes" id="UP000017126"/>
    </source>
</evidence>
<comment type="caution">
    <text evidence="1">The sequence shown here is derived from an EMBL/GenBank/DDBJ whole genome shotgun (WGS) entry which is preliminary data.</text>
</comment>
<dbReference type="InterPro" id="IPR023214">
    <property type="entry name" value="HAD_sf"/>
</dbReference>
<gene>
    <name evidence="1" type="ORF">O991_01760</name>
</gene>
<organism evidence="1 2">
    <name type="scientific">Enterococcus faecium 10/96A</name>
    <dbReference type="NCBI Taxonomy" id="1391465"/>
    <lineage>
        <taxon>Bacteria</taxon>
        <taxon>Bacillati</taxon>
        <taxon>Bacillota</taxon>
        <taxon>Bacilli</taxon>
        <taxon>Lactobacillales</taxon>
        <taxon>Enterococcaceae</taxon>
        <taxon>Enterococcus</taxon>
    </lineage>
</organism>
<evidence type="ECO:0008006" key="3">
    <source>
        <dbReference type="Google" id="ProtNLM"/>
    </source>
</evidence>
<proteinExistence type="predicted"/>
<dbReference type="AlphaFoldDB" id="A0AAV3L1P4"/>
<dbReference type="RefSeq" id="WP_023043036.1">
    <property type="nucleotide sequence ID" value="NZ_KI518322.1"/>
</dbReference>
<dbReference type="PANTHER" id="PTHR10000:SF8">
    <property type="entry name" value="HAD SUPERFAMILY HYDROLASE-LIKE, TYPE 3"/>
    <property type="match status" value="1"/>
</dbReference>
<dbReference type="Proteomes" id="UP000017126">
    <property type="component" value="Unassembled WGS sequence"/>
</dbReference>
<dbReference type="Gene3D" id="3.30.1240.10">
    <property type="match status" value="1"/>
</dbReference>
<evidence type="ECO:0000313" key="1">
    <source>
        <dbReference type="EMBL" id="ERT50299.1"/>
    </source>
</evidence>
<name>A0AAV3L1P4_ENTFC</name>
<dbReference type="Gene3D" id="3.40.50.1000">
    <property type="entry name" value="HAD superfamily/HAD-like"/>
    <property type="match status" value="1"/>
</dbReference>
<dbReference type="InterPro" id="IPR036412">
    <property type="entry name" value="HAD-like_sf"/>
</dbReference>
<protein>
    <recommendedName>
        <fullName evidence="3">Cof-like hydrolase</fullName>
    </recommendedName>
</protein>
<dbReference type="GO" id="GO:0016791">
    <property type="term" value="F:phosphatase activity"/>
    <property type="evidence" value="ECO:0007669"/>
    <property type="project" value="TreeGrafter"/>
</dbReference>
<dbReference type="InterPro" id="IPR006379">
    <property type="entry name" value="HAD-SF_hydro_IIB"/>
</dbReference>
<dbReference type="NCBIfam" id="TIGR01484">
    <property type="entry name" value="HAD-SF-IIB"/>
    <property type="match status" value="1"/>
</dbReference>
<sequence>MYKLIACDLDETLLTSDSKISKENVEAIHKAKILGVKFVLATGRGYEDVQNILKEIDLHDKEDEYVISFNGGAVTENKNNKLLYYQGISFEFADYLYRKGLEYDVCIHVYTKDDVFVYNIDEEEREHLEKRIEFIEIFNDNLNPELFIAFCG</sequence>
<dbReference type="GO" id="GO:0005829">
    <property type="term" value="C:cytosol"/>
    <property type="evidence" value="ECO:0007669"/>
    <property type="project" value="TreeGrafter"/>
</dbReference>
<dbReference type="GO" id="GO:0000287">
    <property type="term" value="F:magnesium ion binding"/>
    <property type="evidence" value="ECO:0007669"/>
    <property type="project" value="TreeGrafter"/>
</dbReference>
<dbReference type="EMBL" id="AXOL01000047">
    <property type="protein sequence ID" value="ERT50299.1"/>
    <property type="molecule type" value="Genomic_DNA"/>
</dbReference>
<accession>A0AAV3L1P4</accession>
<reference evidence="1 2" key="1">
    <citation type="submission" date="2013-09" db="EMBL/GenBank/DDBJ databases">
        <title>The Genome Sequence of Enterococcus faecium 10/96A.</title>
        <authorList>
            <consortium name="The Broad Institute Genome Sequencing Platform"/>
            <consortium name="The Broad Institute Genome Sequencing Center for Infectious Disease"/>
            <person name="Earl A.M."/>
            <person name="Gilmore M.S."/>
            <person name="Lebreton F."/>
            <person name="Courvalin P."/>
            <person name="Walker B."/>
            <person name="Young S.K."/>
            <person name="Zeng Q."/>
            <person name="Gargeya S."/>
            <person name="Fitzgerald M."/>
            <person name="Haas B."/>
            <person name="Abouelleil A."/>
            <person name="Alvarado L."/>
            <person name="Arachchi H.M."/>
            <person name="Berlin A.M."/>
            <person name="Chapman S.B."/>
            <person name="Dewar J."/>
            <person name="Goldberg J."/>
            <person name="Griggs A."/>
            <person name="Gujja S."/>
            <person name="Hansen M."/>
            <person name="Howarth C."/>
            <person name="Imamovic A."/>
            <person name="Larimer J."/>
            <person name="McCowan C."/>
            <person name="Murphy C."/>
            <person name="Neiman D."/>
            <person name="Pearson M."/>
            <person name="Priest M."/>
            <person name="Roberts A."/>
            <person name="Saif S."/>
            <person name="Shea T."/>
            <person name="Sisk P."/>
            <person name="Sykes S."/>
            <person name="Wortman J."/>
            <person name="Nusbaum C."/>
            <person name="Birren B."/>
        </authorList>
    </citation>
    <scope>NUCLEOTIDE SEQUENCE [LARGE SCALE GENOMIC DNA]</scope>
    <source>
        <strain evidence="1 2">10/96A</strain>
    </source>
</reference>
<dbReference type="Pfam" id="PF08282">
    <property type="entry name" value="Hydrolase_3"/>
    <property type="match status" value="1"/>
</dbReference>
<dbReference type="PANTHER" id="PTHR10000">
    <property type="entry name" value="PHOSPHOSERINE PHOSPHATASE"/>
    <property type="match status" value="1"/>
</dbReference>